<accession>A0A1F6T002</accession>
<dbReference type="EMBL" id="MFSQ01000123">
    <property type="protein sequence ID" value="OGI38454.1"/>
    <property type="molecule type" value="Genomic_DNA"/>
</dbReference>
<organism evidence="2 3">
    <name type="scientific">Candidatus Muproteobacteria bacterium RBG_16_62_13</name>
    <dbReference type="NCBI Taxonomy" id="1817756"/>
    <lineage>
        <taxon>Bacteria</taxon>
        <taxon>Pseudomonadati</taxon>
        <taxon>Pseudomonadota</taxon>
        <taxon>Candidatus Muproteobacteria</taxon>
    </lineage>
</organism>
<gene>
    <name evidence="2" type="ORF">A2140_09420</name>
</gene>
<proteinExistence type="predicted"/>
<feature type="compositionally biased region" description="Basic and acidic residues" evidence="1">
    <location>
        <begin position="8"/>
        <end position="26"/>
    </location>
</feature>
<evidence type="ECO:0000313" key="2">
    <source>
        <dbReference type="EMBL" id="OGI38454.1"/>
    </source>
</evidence>
<evidence type="ECO:0000313" key="3">
    <source>
        <dbReference type="Proteomes" id="UP000178379"/>
    </source>
</evidence>
<feature type="region of interest" description="Disordered" evidence="1">
    <location>
        <begin position="1"/>
        <end position="35"/>
    </location>
</feature>
<dbReference type="STRING" id="1817756.A2140_09420"/>
<name>A0A1F6T002_9PROT</name>
<comment type="caution">
    <text evidence="2">The sequence shown here is derived from an EMBL/GenBank/DDBJ whole genome shotgun (WGS) entry which is preliminary data.</text>
</comment>
<dbReference type="AlphaFoldDB" id="A0A1F6T002"/>
<dbReference type="Proteomes" id="UP000178379">
    <property type="component" value="Unassembled WGS sequence"/>
</dbReference>
<dbReference type="NCBIfam" id="NF040826">
    <property type="entry name" value="lxa_BCAM0308"/>
    <property type="match status" value="1"/>
</dbReference>
<dbReference type="InterPro" id="IPR047706">
    <property type="entry name" value="BCAM0308-like"/>
</dbReference>
<sequence length="167" mass="19036">MTGRRSHRDPSQQPRRDRMDSERVNDPYRASGKWKEPTTCPGCGAIFHHGHWQWGTAAPGAEEHLCPACQRIRDRVPAGQLTLSGAFFTEHREEILHLVRHAETKAKTEHALERIMDIRDEAGHTIITFTDAHLVHGVGEALRHAYHGELVTHFTDEGDLLRVTWSR</sequence>
<reference evidence="2 3" key="1">
    <citation type="journal article" date="2016" name="Nat. Commun.">
        <title>Thousands of microbial genomes shed light on interconnected biogeochemical processes in an aquifer system.</title>
        <authorList>
            <person name="Anantharaman K."/>
            <person name="Brown C.T."/>
            <person name="Hug L.A."/>
            <person name="Sharon I."/>
            <person name="Castelle C.J."/>
            <person name="Probst A.J."/>
            <person name="Thomas B.C."/>
            <person name="Singh A."/>
            <person name="Wilkins M.J."/>
            <person name="Karaoz U."/>
            <person name="Brodie E.L."/>
            <person name="Williams K.H."/>
            <person name="Hubbard S.S."/>
            <person name="Banfield J.F."/>
        </authorList>
    </citation>
    <scope>NUCLEOTIDE SEQUENCE [LARGE SCALE GENOMIC DNA]</scope>
</reference>
<protein>
    <submittedName>
        <fullName evidence="2">ATPase</fullName>
    </submittedName>
</protein>
<evidence type="ECO:0000256" key="1">
    <source>
        <dbReference type="SAM" id="MobiDB-lite"/>
    </source>
</evidence>